<dbReference type="EMBL" id="LOHZ01000022">
    <property type="protein sequence ID" value="KYO67281.1"/>
    <property type="molecule type" value="Genomic_DNA"/>
</dbReference>
<sequence length="73" mass="8496">MESLMAFIILMGIAVILFYLYLLRFFKENIYEDLEKRLSPVKGNDGDVKDEGTIKNDVKDEAKIPEIEEELKL</sequence>
<evidence type="ECO:0000256" key="1">
    <source>
        <dbReference type="SAM" id="Phobius"/>
    </source>
</evidence>
<feature type="transmembrane region" description="Helical" evidence="1">
    <location>
        <begin position="6"/>
        <end position="26"/>
    </location>
</feature>
<proteinExistence type="predicted"/>
<dbReference type="Proteomes" id="UP000075737">
    <property type="component" value="Unassembled WGS sequence"/>
</dbReference>
<gene>
    <name evidence="2" type="ORF">ATZ99_05670</name>
</gene>
<keyword evidence="1" id="KW-1133">Transmembrane helix</keyword>
<evidence type="ECO:0000313" key="3">
    <source>
        <dbReference type="Proteomes" id="UP000075737"/>
    </source>
</evidence>
<dbReference type="AlphaFoldDB" id="A0A161PVY5"/>
<keyword evidence="3" id="KW-1185">Reference proteome</keyword>
<comment type="caution">
    <text evidence="2">The sequence shown here is derived from an EMBL/GenBank/DDBJ whole genome shotgun (WGS) entry which is preliminary data.</text>
</comment>
<reference evidence="2 3" key="1">
    <citation type="submission" date="2015-12" db="EMBL/GenBank/DDBJ databases">
        <title>Draft genome of Thermovenabulum gondwanense isolated from a red thermophilic microbial mat colonisisng an outflow channel of a bore well.</title>
        <authorList>
            <person name="Patel B.K."/>
        </authorList>
    </citation>
    <scope>NUCLEOTIDE SEQUENCE [LARGE SCALE GENOMIC DNA]</scope>
    <source>
        <strain evidence="2 3">R270</strain>
    </source>
</reference>
<evidence type="ECO:0000313" key="2">
    <source>
        <dbReference type="EMBL" id="KYO67281.1"/>
    </source>
</evidence>
<organism evidence="2 3">
    <name type="scientific">Thermovenabulum gondwanense</name>
    <dbReference type="NCBI Taxonomy" id="520767"/>
    <lineage>
        <taxon>Bacteria</taxon>
        <taxon>Bacillati</taxon>
        <taxon>Bacillota</taxon>
        <taxon>Clostridia</taxon>
        <taxon>Thermosediminibacterales</taxon>
        <taxon>Thermosediminibacteraceae</taxon>
        <taxon>Thermovenabulum</taxon>
    </lineage>
</organism>
<dbReference type="STRING" id="520767.ATZ99_05670"/>
<protein>
    <submittedName>
        <fullName evidence="2">Uncharacterized protein</fullName>
    </submittedName>
</protein>
<name>A0A161PVY5_9FIRM</name>
<accession>A0A161PVY5</accession>
<keyword evidence="1" id="KW-0812">Transmembrane</keyword>
<keyword evidence="1" id="KW-0472">Membrane</keyword>
<dbReference type="RefSeq" id="WP_068747739.1">
    <property type="nucleotide sequence ID" value="NZ_LOHZ01000022.1"/>
</dbReference>